<dbReference type="STRING" id="1073325.SAMN05444483_103214"/>
<dbReference type="InterPro" id="IPR028098">
    <property type="entry name" value="Glyco_trans_4-like_N"/>
</dbReference>
<evidence type="ECO:0000313" key="4">
    <source>
        <dbReference type="Proteomes" id="UP000183945"/>
    </source>
</evidence>
<dbReference type="InterPro" id="IPR001296">
    <property type="entry name" value="Glyco_trans_1"/>
</dbReference>
<dbReference type="PANTHER" id="PTHR12526">
    <property type="entry name" value="GLYCOSYLTRANSFERASE"/>
    <property type="match status" value="1"/>
</dbReference>
<dbReference type="Pfam" id="PF00534">
    <property type="entry name" value="Glycos_transf_1"/>
    <property type="match status" value="1"/>
</dbReference>
<dbReference type="GO" id="GO:0016757">
    <property type="term" value="F:glycosyltransferase activity"/>
    <property type="evidence" value="ECO:0007669"/>
    <property type="project" value="InterPro"/>
</dbReference>
<name>A0A1M5FK16_SALEC</name>
<feature type="domain" description="Glycosyltransferase subfamily 4-like N-terminal" evidence="2">
    <location>
        <begin position="63"/>
        <end position="178"/>
    </location>
</feature>
<keyword evidence="3" id="KW-0808">Transferase</keyword>
<sequence>MPLTIGMQKIKVLHIIKSLGRGGAEMLLPETLRLHDKEKFEFHTIYFLPWKDQMVPEIEQAGGKVLCMEATNNFKLLAKYKQVANYCKNHKIDIIHAHLPWSGFLSRLVFKKTGIPVLYTEHNIQERYHFVTKKLNASTFNWQNKVLGVSADVSKSIKKNIDPKIPVQTLLNGVNTEKYNRNEAAAKEIKEELLIPEEAMVIGNLAVFREQKDLVSWVKAFAIINKSNPEVYGLLVGAGPKEQEIKALIKDKGLEKRIMLPGLQTDTVAYFSAMDIFMMSSQFEGLPIALLEAMSTGCAIVSTKAGGVVEAVREDEDGLLSEVGDFKKLAKNSCKLLDDKTFKKKMQGAARNRVVNAFGLENMVEELEKCYLDLRKGVKE</sequence>
<dbReference type="Gene3D" id="3.40.50.2000">
    <property type="entry name" value="Glycogen Phosphorylase B"/>
    <property type="match status" value="2"/>
</dbReference>
<proteinExistence type="predicted"/>
<gene>
    <name evidence="3" type="ORF">SAMN05444483_103214</name>
</gene>
<dbReference type="SUPFAM" id="SSF53756">
    <property type="entry name" value="UDP-Glycosyltransferase/glycogen phosphorylase"/>
    <property type="match status" value="1"/>
</dbReference>
<dbReference type="Pfam" id="PF13439">
    <property type="entry name" value="Glyco_transf_4"/>
    <property type="match status" value="1"/>
</dbReference>
<organism evidence="3 4">
    <name type="scientific">Salegentibacter echinorum</name>
    <dbReference type="NCBI Taxonomy" id="1073325"/>
    <lineage>
        <taxon>Bacteria</taxon>
        <taxon>Pseudomonadati</taxon>
        <taxon>Bacteroidota</taxon>
        <taxon>Flavobacteriia</taxon>
        <taxon>Flavobacteriales</taxon>
        <taxon>Flavobacteriaceae</taxon>
        <taxon>Salegentibacter</taxon>
    </lineage>
</organism>
<dbReference type="Proteomes" id="UP000183945">
    <property type="component" value="Unassembled WGS sequence"/>
</dbReference>
<protein>
    <submittedName>
        <fullName evidence="3">Glycosyltransferase involved in cell wall bisynthesis</fullName>
    </submittedName>
</protein>
<accession>A0A1M5FK16</accession>
<reference evidence="4" key="1">
    <citation type="submission" date="2016-11" db="EMBL/GenBank/DDBJ databases">
        <authorList>
            <person name="Varghese N."/>
            <person name="Submissions S."/>
        </authorList>
    </citation>
    <scope>NUCLEOTIDE SEQUENCE [LARGE SCALE GENOMIC DNA]</scope>
    <source>
        <strain evidence="4">DSM 24579</strain>
    </source>
</reference>
<feature type="domain" description="Glycosyl transferase family 1" evidence="1">
    <location>
        <begin position="187"/>
        <end position="353"/>
    </location>
</feature>
<evidence type="ECO:0000313" key="3">
    <source>
        <dbReference type="EMBL" id="SHF91482.1"/>
    </source>
</evidence>
<keyword evidence="4" id="KW-1185">Reference proteome</keyword>
<evidence type="ECO:0000259" key="1">
    <source>
        <dbReference type="Pfam" id="PF00534"/>
    </source>
</evidence>
<dbReference type="PANTHER" id="PTHR12526:SF630">
    <property type="entry name" value="GLYCOSYLTRANSFERASE"/>
    <property type="match status" value="1"/>
</dbReference>
<evidence type="ECO:0000259" key="2">
    <source>
        <dbReference type="Pfam" id="PF13439"/>
    </source>
</evidence>
<dbReference type="EMBL" id="FQVT01000003">
    <property type="protein sequence ID" value="SHF91482.1"/>
    <property type="molecule type" value="Genomic_DNA"/>
</dbReference>
<dbReference type="AlphaFoldDB" id="A0A1M5FK16"/>